<keyword evidence="3" id="KW-0456">Lyase</keyword>
<dbReference type="InterPro" id="IPR029062">
    <property type="entry name" value="Class_I_gatase-like"/>
</dbReference>
<evidence type="ECO:0000256" key="1">
    <source>
        <dbReference type="ARBA" id="ARBA00022962"/>
    </source>
</evidence>
<dbReference type="InterPro" id="IPR050472">
    <property type="entry name" value="Anth_synth/Amidotransfase"/>
</dbReference>
<dbReference type="InterPro" id="IPR006221">
    <property type="entry name" value="TrpG/PapA_dom"/>
</dbReference>
<dbReference type="GO" id="GO:0005829">
    <property type="term" value="C:cytosol"/>
    <property type="evidence" value="ECO:0007669"/>
    <property type="project" value="TreeGrafter"/>
</dbReference>
<dbReference type="PRINTS" id="PR00097">
    <property type="entry name" value="ANTSNTHASEII"/>
</dbReference>
<name>A0A3B0UH59_9ZZZZ</name>
<dbReference type="AlphaFoldDB" id="A0A3B0UH59"/>
<keyword evidence="1" id="KW-0315">Glutamine amidotransferase</keyword>
<proteinExistence type="predicted"/>
<dbReference type="GO" id="GO:0004049">
    <property type="term" value="F:anthranilate synthase activity"/>
    <property type="evidence" value="ECO:0007669"/>
    <property type="project" value="UniProtKB-EC"/>
</dbReference>
<dbReference type="PROSITE" id="PS51273">
    <property type="entry name" value="GATASE_TYPE_1"/>
    <property type="match status" value="1"/>
</dbReference>
<keyword evidence="3" id="KW-0032">Aminotransferase</keyword>
<dbReference type="EMBL" id="UOET01000503">
    <property type="protein sequence ID" value="VAW30355.1"/>
    <property type="molecule type" value="Genomic_DNA"/>
</dbReference>
<dbReference type="Pfam" id="PF00117">
    <property type="entry name" value="GATase"/>
    <property type="match status" value="1"/>
</dbReference>
<dbReference type="SUPFAM" id="SSF52317">
    <property type="entry name" value="Class I glutamine amidotransferase-like"/>
    <property type="match status" value="1"/>
</dbReference>
<evidence type="ECO:0000259" key="2">
    <source>
        <dbReference type="Pfam" id="PF00117"/>
    </source>
</evidence>
<dbReference type="EC" id="2.6.1.85" evidence="3"/>
<reference evidence="3" key="1">
    <citation type="submission" date="2018-06" db="EMBL/GenBank/DDBJ databases">
        <authorList>
            <person name="Zhirakovskaya E."/>
        </authorList>
    </citation>
    <scope>NUCLEOTIDE SEQUENCE</scope>
</reference>
<feature type="domain" description="Glutamine amidotransferase" evidence="2">
    <location>
        <begin position="1"/>
        <end position="107"/>
    </location>
</feature>
<dbReference type="EC" id="4.1.3.27" evidence="3"/>
<accession>A0A3B0UH59</accession>
<dbReference type="Gene3D" id="3.40.50.880">
    <property type="match status" value="1"/>
</dbReference>
<dbReference type="GO" id="GO:0046820">
    <property type="term" value="F:4-amino-4-deoxychorismate synthase activity"/>
    <property type="evidence" value="ECO:0007669"/>
    <property type="project" value="UniProtKB-EC"/>
</dbReference>
<sequence length="109" mass="12354">GMQAIGEVFGGSLMNLPQVYHGMASPIYIEGENDPVFEGIPGKFMAGRYHSWVVSEKDFPEKLAITSRDEQGRIMSVRHREYPVFGLQFHPESILTPHGKKMIFNFLNL</sequence>
<keyword evidence="3" id="KW-0808">Transferase</keyword>
<dbReference type="CDD" id="cd01743">
    <property type="entry name" value="GATase1_Anthranilate_Synthase"/>
    <property type="match status" value="1"/>
</dbReference>
<evidence type="ECO:0000313" key="3">
    <source>
        <dbReference type="EMBL" id="VAW30355.1"/>
    </source>
</evidence>
<dbReference type="InterPro" id="IPR017926">
    <property type="entry name" value="GATASE"/>
</dbReference>
<dbReference type="PANTHER" id="PTHR43418:SF4">
    <property type="entry name" value="MULTIFUNCTIONAL TRYPTOPHAN BIOSYNTHESIS PROTEIN"/>
    <property type="match status" value="1"/>
</dbReference>
<organism evidence="3">
    <name type="scientific">hydrothermal vent metagenome</name>
    <dbReference type="NCBI Taxonomy" id="652676"/>
    <lineage>
        <taxon>unclassified sequences</taxon>
        <taxon>metagenomes</taxon>
        <taxon>ecological metagenomes</taxon>
    </lineage>
</organism>
<gene>
    <name evidence="3" type="ORF">MNBD_BACTEROID07-430</name>
</gene>
<dbReference type="PANTHER" id="PTHR43418">
    <property type="entry name" value="MULTIFUNCTIONAL TRYPTOPHAN BIOSYNTHESIS PROTEIN-RELATED"/>
    <property type="match status" value="1"/>
</dbReference>
<feature type="non-terminal residue" evidence="3">
    <location>
        <position position="1"/>
    </location>
</feature>
<dbReference type="GO" id="GO:0000162">
    <property type="term" value="P:L-tryptophan biosynthetic process"/>
    <property type="evidence" value="ECO:0007669"/>
    <property type="project" value="TreeGrafter"/>
</dbReference>
<protein>
    <submittedName>
        <fullName evidence="3">Anthranilate synthase, amidotransferase component @ Para-aminobenzoate synthase, amidotransferase component</fullName>
        <ecNumber evidence="3">2.6.1.85</ecNumber>
        <ecNumber evidence="3">4.1.3.27</ecNumber>
    </submittedName>
</protein>